<proteinExistence type="predicted"/>
<name>A0A0D2AND1_9PEZI</name>
<dbReference type="HOGENOM" id="CLU_042303_0_1_1"/>
<dbReference type="GeneID" id="27309139"/>
<dbReference type="RefSeq" id="XP_016218107.1">
    <property type="nucleotide sequence ID" value="XM_016354012.1"/>
</dbReference>
<protein>
    <submittedName>
        <fullName evidence="3">Uncharacterized protein</fullName>
    </submittedName>
</protein>
<keyword evidence="2" id="KW-0812">Transmembrane</keyword>
<keyword evidence="2" id="KW-1133">Transmembrane helix</keyword>
<evidence type="ECO:0000256" key="2">
    <source>
        <dbReference type="SAM" id="Phobius"/>
    </source>
</evidence>
<feature type="region of interest" description="Disordered" evidence="1">
    <location>
        <begin position="24"/>
        <end position="64"/>
    </location>
</feature>
<accession>A0A0D2AND1</accession>
<gene>
    <name evidence="3" type="ORF">PV09_01166</name>
</gene>
<keyword evidence="2" id="KW-0472">Membrane</keyword>
<dbReference type="Proteomes" id="UP000053259">
    <property type="component" value="Unassembled WGS sequence"/>
</dbReference>
<dbReference type="EMBL" id="KN847531">
    <property type="protein sequence ID" value="KIW08238.1"/>
    <property type="molecule type" value="Genomic_DNA"/>
</dbReference>
<evidence type="ECO:0000313" key="4">
    <source>
        <dbReference type="Proteomes" id="UP000053259"/>
    </source>
</evidence>
<dbReference type="InParanoid" id="A0A0D2AND1"/>
<dbReference type="AlphaFoldDB" id="A0A0D2AND1"/>
<dbReference type="PANTHER" id="PTHR37848">
    <property type="entry name" value="EXPRESSED PROTEIN"/>
    <property type="match status" value="1"/>
</dbReference>
<evidence type="ECO:0000313" key="3">
    <source>
        <dbReference type="EMBL" id="KIW08238.1"/>
    </source>
</evidence>
<feature type="transmembrane region" description="Helical" evidence="2">
    <location>
        <begin position="264"/>
        <end position="284"/>
    </location>
</feature>
<sequence>MGRLHHEAPVADGSTISDAMSFYTQRSEDEMNDTPPAYSDASNPAVDPSLNRLAGSGSKSPLDRPPFRQYDELELFMDARFDSDPVYAEQMVREWSAVPAAQVIHIRGTHVDESLGATKSDKTVVDFDIQIPLVDYLVDHWRKNPWSEMKVVENEEKTYRGGIFKSTGPTRPQAQDAEAQLGSYPKLSLTAWMHLFCASHAQFKCFRIQRSVSGLDTKFIHDSLQSLISGTNYRGHTRITFPITNRFTEVHNATRVNTWRFNNWIRFFFYLTFLWLIVWPYLFFSTRKWAVVVVDWPWSVTDEYGVKTYAQISEAEWLARWKGLIEKSVLDKKKGTLTTQDLVAFETPQRPFRSGSAAVDRVVEVVGAGIRGAREMRRQWGWGGDC</sequence>
<organism evidence="3 4">
    <name type="scientific">Verruconis gallopava</name>
    <dbReference type="NCBI Taxonomy" id="253628"/>
    <lineage>
        <taxon>Eukaryota</taxon>
        <taxon>Fungi</taxon>
        <taxon>Dikarya</taxon>
        <taxon>Ascomycota</taxon>
        <taxon>Pezizomycotina</taxon>
        <taxon>Dothideomycetes</taxon>
        <taxon>Pleosporomycetidae</taxon>
        <taxon>Venturiales</taxon>
        <taxon>Sympoventuriaceae</taxon>
        <taxon>Verruconis</taxon>
    </lineage>
</organism>
<evidence type="ECO:0000256" key="1">
    <source>
        <dbReference type="SAM" id="MobiDB-lite"/>
    </source>
</evidence>
<keyword evidence="4" id="KW-1185">Reference proteome</keyword>
<dbReference type="PANTHER" id="PTHR37848:SF1">
    <property type="entry name" value="SUN DOMAIN-CONTAINING PROTEIN"/>
    <property type="match status" value="1"/>
</dbReference>
<dbReference type="VEuPathDB" id="FungiDB:PV09_01166"/>
<dbReference type="OrthoDB" id="203796at2759"/>
<reference evidence="3 4" key="1">
    <citation type="submission" date="2015-01" db="EMBL/GenBank/DDBJ databases">
        <title>The Genome Sequence of Ochroconis gallopava CBS43764.</title>
        <authorList>
            <consortium name="The Broad Institute Genomics Platform"/>
            <person name="Cuomo C."/>
            <person name="de Hoog S."/>
            <person name="Gorbushina A."/>
            <person name="Stielow B."/>
            <person name="Teixiera M."/>
            <person name="Abouelleil A."/>
            <person name="Chapman S.B."/>
            <person name="Priest M."/>
            <person name="Young S.K."/>
            <person name="Wortman J."/>
            <person name="Nusbaum C."/>
            <person name="Birren B."/>
        </authorList>
    </citation>
    <scope>NUCLEOTIDE SEQUENCE [LARGE SCALE GENOMIC DNA]</scope>
    <source>
        <strain evidence="3 4">CBS 43764</strain>
    </source>
</reference>